<keyword evidence="1" id="KW-1133">Transmembrane helix</keyword>
<feature type="signal peptide" evidence="2">
    <location>
        <begin position="1"/>
        <end position="19"/>
    </location>
</feature>
<evidence type="ECO:0000256" key="2">
    <source>
        <dbReference type="SAM" id="SignalP"/>
    </source>
</evidence>
<evidence type="ECO:0000256" key="1">
    <source>
        <dbReference type="SAM" id="Phobius"/>
    </source>
</evidence>
<dbReference type="Proteomes" id="UP001310594">
    <property type="component" value="Unassembled WGS sequence"/>
</dbReference>
<evidence type="ECO:0000313" key="3">
    <source>
        <dbReference type="EMBL" id="KAK5690647.1"/>
    </source>
</evidence>
<feature type="chain" id="PRO_5042949238" evidence="2">
    <location>
        <begin position="20"/>
        <end position="199"/>
    </location>
</feature>
<dbReference type="EMBL" id="JAVRQU010000024">
    <property type="protein sequence ID" value="KAK5690647.1"/>
    <property type="molecule type" value="Genomic_DNA"/>
</dbReference>
<evidence type="ECO:0000313" key="4">
    <source>
        <dbReference type="Proteomes" id="UP001310594"/>
    </source>
</evidence>
<name>A0AAN7VXB7_9PEZI</name>
<keyword evidence="1" id="KW-0472">Membrane</keyword>
<protein>
    <submittedName>
        <fullName evidence="3">Uncharacterized protein</fullName>
    </submittedName>
</protein>
<dbReference type="PROSITE" id="PS51257">
    <property type="entry name" value="PROKAR_LIPOPROTEIN"/>
    <property type="match status" value="1"/>
</dbReference>
<dbReference type="AlphaFoldDB" id="A0AAN7VXB7"/>
<gene>
    <name evidence="3" type="ORF">LTR97_012203</name>
</gene>
<keyword evidence="2" id="KW-0732">Signal</keyword>
<organism evidence="3 4">
    <name type="scientific">Elasticomyces elasticus</name>
    <dbReference type="NCBI Taxonomy" id="574655"/>
    <lineage>
        <taxon>Eukaryota</taxon>
        <taxon>Fungi</taxon>
        <taxon>Dikarya</taxon>
        <taxon>Ascomycota</taxon>
        <taxon>Pezizomycotina</taxon>
        <taxon>Dothideomycetes</taxon>
        <taxon>Dothideomycetidae</taxon>
        <taxon>Mycosphaerellales</taxon>
        <taxon>Teratosphaeriaceae</taxon>
        <taxon>Elasticomyces</taxon>
    </lineage>
</organism>
<feature type="transmembrane region" description="Helical" evidence="1">
    <location>
        <begin position="136"/>
        <end position="158"/>
    </location>
</feature>
<reference evidence="3" key="1">
    <citation type="submission" date="2023-08" db="EMBL/GenBank/DDBJ databases">
        <title>Black Yeasts Isolated from many extreme environments.</title>
        <authorList>
            <person name="Coleine C."/>
            <person name="Stajich J.E."/>
            <person name="Selbmann L."/>
        </authorList>
    </citation>
    <scope>NUCLEOTIDE SEQUENCE</scope>
    <source>
        <strain evidence="3">CCFEE 5810</strain>
    </source>
</reference>
<proteinExistence type="predicted"/>
<sequence length="199" mass="21364">MRSLAPTSCLLASLFSVLGSCMIWLDSLPSTIQVGITYQVVRYADRAYELELHLVKQGTGNIAWSDVHTIFDRVVSPAGNFSHPWTVPSVKDQDASYALWLSGDNYPSDGAGYANLTDWFKIEGSSSTHKSPAGKIAGAGVGLVVALCLGAAASVLFARLRRRWAARQVAFGEGSRGGYSDSVEDMKISVGSKMKEVDV</sequence>
<comment type="caution">
    <text evidence="3">The sequence shown here is derived from an EMBL/GenBank/DDBJ whole genome shotgun (WGS) entry which is preliminary data.</text>
</comment>
<keyword evidence="1" id="KW-0812">Transmembrane</keyword>
<accession>A0AAN7VXB7</accession>